<dbReference type="RefSeq" id="WP_046311890.1">
    <property type="nucleotide sequence ID" value="NZ_CBCSCY010000102.1"/>
</dbReference>
<reference evidence="2 3" key="1">
    <citation type="journal article" date="2015" name="Sci. Rep.">
        <title>Unraveling adaptation of Pontibacter korlensis to radiation and infertility in desert through complete genome and comparative transcriptomic analysis.</title>
        <authorList>
            <person name="Dai J."/>
            <person name="Dai W."/>
            <person name="Qiu C."/>
            <person name="Yang Z."/>
            <person name="Zhang Y."/>
            <person name="Zhou M."/>
            <person name="Zhang L."/>
            <person name="Fang C."/>
            <person name="Gao Q."/>
            <person name="Yang Q."/>
            <person name="Li X."/>
            <person name="Wang Z."/>
            <person name="Wang Z."/>
            <person name="Jia Z."/>
            <person name="Chen X."/>
        </authorList>
    </citation>
    <scope>NUCLEOTIDE SEQUENCE [LARGE SCALE GENOMIC DNA]</scope>
    <source>
        <strain evidence="2 3">X14-1T</strain>
    </source>
</reference>
<dbReference type="PATRIC" id="fig|400092.3.peg.3360"/>
<dbReference type="EMBL" id="CP009621">
    <property type="protein sequence ID" value="AKD04218.1"/>
    <property type="molecule type" value="Genomic_DNA"/>
</dbReference>
<evidence type="ECO:0000313" key="2">
    <source>
        <dbReference type="EMBL" id="AKD04218.1"/>
    </source>
</evidence>
<dbReference type="Proteomes" id="UP000033109">
    <property type="component" value="Chromosome"/>
</dbReference>
<feature type="compositionally biased region" description="Acidic residues" evidence="1">
    <location>
        <begin position="7"/>
        <end position="22"/>
    </location>
</feature>
<proteinExistence type="predicted"/>
<dbReference type="OrthoDB" id="9922858at2"/>
<feature type="region of interest" description="Disordered" evidence="1">
    <location>
        <begin position="1"/>
        <end position="23"/>
    </location>
</feature>
<organism evidence="2 3">
    <name type="scientific">Pontibacter korlensis</name>
    <dbReference type="NCBI Taxonomy" id="400092"/>
    <lineage>
        <taxon>Bacteria</taxon>
        <taxon>Pseudomonadati</taxon>
        <taxon>Bacteroidota</taxon>
        <taxon>Cytophagia</taxon>
        <taxon>Cytophagales</taxon>
        <taxon>Hymenobacteraceae</taxon>
        <taxon>Pontibacter</taxon>
    </lineage>
</organism>
<evidence type="ECO:0000313" key="3">
    <source>
        <dbReference type="Proteomes" id="UP000033109"/>
    </source>
</evidence>
<name>A0A0E3ZFA8_9BACT</name>
<keyword evidence="3" id="KW-1185">Reference proteome</keyword>
<sequence length="265" mass="28443">MAGCGDSDAEDTPAPEEEDPEYSIERSFKTHYDMIVTISGSKGVVVDFGKNELGTNPSVFKLGDSYFKDLVKVGKNKYQGKVVKSTTRWSNSELNNVLQSITYVDTDIEVDESGIDVSAPNSWDIIWNVVTSPTGGGTPGGFPGGGTGTSACPVGKWATPTCNGNKSLIYYFGANGEGYSENPDCNGICTSMIFRFKYTVSGNKITYNFTSTDNVTCYGSTSKPAVPTGTHSITFTCTDNGNKLITEYANIQTGARTTSTWTKVQ</sequence>
<protein>
    <submittedName>
        <fullName evidence="2">Uncharacterized protein</fullName>
    </submittedName>
</protein>
<dbReference type="HOGENOM" id="CLU_1049112_0_0_10"/>
<gene>
    <name evidence="2" type="ORF">PKOR_15405</name>
</gene>
<evidence type="ECO:0000256" key="1">
    <source>
        <dbReference type="SAM" id="MobiDB-lite"/>
    </source>
</evidence>
<dbReference type="KEGG" id="pko:PKOR_15405"/>
<accession>A0A0E3ZFA8</accession>
<dbReference type="AlphaFoldDB" id="A0A0E3ZFA8"/>